<dbReference type="CDD" id="cd00821">
    <property type="entry name" value="PH"/>
    <property type="match status" value="1"/>
</dbReference>
<name>A0A397V5J4_9GLOM</name>
<gene>
    <name evidence="1" type="ORF">C2G38_2187687</name>
</gene>
<reference evidence="1 2" key="1">
    <citation type="submission" date="2018-06" db="EMBL/GenBank/DDBJ databases">
        <title>Comparative genomics reveals the genomic features of Rhizophagus irregularis, R. cerebriforme, R. diaphanum and Gigaspora rosea, and their symbiotic lifestyle signature.</title>
        <authorList>
            <person name="Morin E."/>
            <person name="San Clemente H."/>
            <person name="Chen E.C.H."/>
            <person name="De La Providencia I."/>
            <person name="Hainaut M."/>
            <person name="Kuo A."/>
            <person name="Kohler A."/>
            <person name="Murat C."/>
            <person name="Tang N."/>
            <person name="Roy S."/>
            <person name="Loubradou J."/>
            <person name="Henrissat B."/>
            <person name="Grigoriev I.V."/>
            <person name="Corradi N."/>
            <person name="Roux C."/>
            <person name="Martin F.M."/>
        </authorList>
    </citation>
    <scope>NUCLEOTIDE SEQUENCE [LARGE SCALE GENOMIC DNA]</scope>
    <source>
        <strain evidence="1 2">DAOM 194757</strain>
    </source>
</reference>
<dbReference type="SUPFAM" id="SSF50729">
    <property type="entry name" value="PH domain-like"/>
    <property type="match status" value="1"/>
</dbReference>
<organism evidence="1 2">
    <name type="scientific">Gigaspora rosea</name>
    <dbReference type="NCBI Taxonomy" id="44941"/>
    <lineage>
        <taxon>Eukaryota</taxon>
        <taxon>Fungi</taxon>
        <taxon>Fungi incertae sedis</taxon>
        <taxon>Mucoromycota</taxon>
        <taxon>Glomeromycotina</taxon>
        <taxon>Glomeromycetes</taxon>
        <taxon>Diversisporales</taxon>
        <taxon>Gigasporaceae</taxon>
        <taxon>Gigaspora</taxon>
    </lineage>
</organism>
<evidence type="ECO:0000313" key="1">
    <source>
        <dbReference type="EMBL" id="RIB17312.1"/>
    </source>
</evidence>
<evidence type="ECO:0000313" key="2">
    <source>
        <dbReference type="Proteomes" id="UP000266673"/>
    </source>
</evidence>
<accession>A0A397V5J4</accession>
<dbReference type="EMBL" id="QKWP01000616">
    <property type="protein sequence ID" value="RIB17312.1"/>
    <property type="molecule type" value="Genomic_DNA"/>
</dbReference>
<dbReference type="AlphaFoldDB" id="A0A397V5J4"/>
<evidence type="ECO:0008006" key="3">
    <source>
        <dbReference type="Google" id="ProtNLM"/>
    </source>
</evidence>
<sequence length="208" mass="24754">MLIANEFVLDELAENLQSHLIEKEAHWLRLNFNQNTLQNCLPHIRYFQMFGNDIINNVQPYHRIFEKNLWKVIMNKYLTNEPICFTVLPPRRENEESKPNQFEENNKIFFCNVPHATQTSKRVVCKDIGQNKFKVITKNGKEYELEAPNEEFKRRWVHTIELRAKKAEDLNDIDTSDGYKKIYNQLVIEDKCIEISTPNTLGIQTRRQ</sequence>
<protein>
    <recommendedName>
        <fullName evidence="3">PH domain-containing protein</fullName>
    </recommendedName>
</protein>
<dbReference type="Proteomes" id="UP000266673">
    <property type="component" value="Unassembled WGS sequence"/>
</dbReference>
<comment type="caution">
    <text evidence="1">The sequence shown here is derived from an EMBL/GenBank/DDBJ whole genome shotgun (WGS) entry which is preliminary data.</text>
</comment>
<proteinExistence type="predicted"/>
<dbReference type="OrthoDB" id="5593352at2759"/>
<keyword evidence="2" id="KW-1185">Reference proteome</keyword>